<dbReference type="Proteomes" id="UP001139353">
    <property type="component" value="Unassembled WGS sequence"/>
</dbReference>
<sequence>MAFALTLSMLLVGCATGVTNFDDQASIDPHSGYVLLRPHWDDAGDTEADLQIKLVHYYSDGSKQAIVYTMPAGATQVATLEPGYYKMVYAIAGRTGVAPLWNTGFVVKTGQVSYPGDWWFHQATVGYANVLAPRKQNFHQHKLIAAHSEVERDPEAERLYQGHYPRLSQVLPLVYTGP</sequence>
<protein>
    <recommendedName>
        <fullName evidence="4">DUF2846 domain-containing protein</fullName>
    </recommendedName>
</protein>
<organism evidence="2 3">
    <name type="scientific">Scleromatobacter humisilvae</name>
    <dbReference type="NCBI Taxonomy" id="2897159"/>
    <lineage>
        <taxon>Bacteria</taxon>
        <taxon>Pseudomonadati</taxon>
        <taxon>Pseudomonadota</taxon>
        <taxon>Betaproteobacteria</taxon>
        <taxon>Burkholderiales</taxon>
        <taxon>Sphaerotilaceae</taxon>
        <taxon>Scleromatobacter</taxon>
    </lineage>
</organism>
<comment type="caution">
    <text evidence="2">The sequence shown here is derived from an EMBL/GenBank/DDBJ whole genome shotgun (WGS) entry which is preliminary data.</text>
</comment>
<evidence type="ECO:0008006" key="4">
    <source>
        <dbReference type="Google" id="ProtNLM"/>
    </source>
</evidence>
<gene>
    <name evidence="2" type="ORF">LPC04_28245</name>
</gene>
<evidence type="ECO:0000256" key="1">
    <source>
        <dbReference type="SAM" id="SignalP"/>
    </source>
</evidence>
<accession>A0A9X2C281</accession>
<dbReference type="EMBL" id="JAJLJH010000017">
    <property type="protein sequence ID" value="MCK9689628.1"/>
    <property type="molecule type" value="Genomic_DNA"/>
</dbReference>
<evidence type="ECO:0000313" key="2">
    <source>
        <dbReference type="EMBL" id="MCK9689628.1"/>
    </source>
</evidence>
<dbReference type="RefSeq" id="WP_275685681.1">
    <property type="nucleotide sequence ID" value="NZ_JAJLJH010000017.1"/>
</dbReference>
<dbReference type="AlphaFoldDB" id="A0A9X2C281"/>
<proteinExistence type="predicted"/>
<keyword evidence="1" id="KW-0732">Signal</keyword>
<name>A0A9X2C281_9BURK</name>
<reference evidence="2" key="1">
    <citation type="submission" date="2021-11" db="EMBL/GenBank/DDBJ databases">
        <title>BS-T2-15 a new species belonging to the Comamonadaceae family isolated from the soil of a French oak forest.</title>
        <authorList>
            <person name="Mieszkin S."/>
            <person name="Alain K."/>
        </authorList>
    </citation>
    <scope>NUCLEOTIDE SEQUENCE</scope>
    <source>
        <strain evidence="2">BS-T2-15</strain>
    </source>
</reference>
<evidence type="ECO:0000313" key="3">
    <source>
        <dbReference type="Proteomes" id="UP001139353"/>
    </source>
</evidence>
<keyword evidence="3" id="KW-1185">Reference proteome</keyword>
<feature type="chain" id="PRO_5040886102" description="DUF2846 domain-containing protein" evidence="1">
    <location>
        <begin position="18"/>
        <end position="178"/>
    </location>
</feature>
<feature type="signal peptide" evidence="1">
    <location>
        <begin position="1"/>
        <end position="17"/>
    </location>
</feature>